<accession>A0A0E9Q5N2</accession>
<reference evidence="1" key="1">
    <citation type="submission" date="2014-11" db="EMBL/GenBank/DDBJ databases">
        <authorList>
            <person name="Amaro Gonzalez C."/>
        </authorList>
    </citation>
    <scope>NUCLEOTIDE SEQUENCE</scope>
</reference>
<reference evidence="1" key="2">
    <citation type="journal article" date="2015" name="Fish Shellfish Immunol.">
        <title>Early steps in the European eel (Anguilla anguilla)-Vibrio vulnificus interaction in the gills: Role of the RtxA13 toxin.</title>
        <authorList>
            <person name="Callol A."/>
            <person name="Pajuelo D."/>
            <person name="Ebbesson L."/>
            <person name="Teles M."/>
            <person name="MacKenzie S."/>
            <person name="Amaro C."/>
        </authorList>
    </citation>
    <scope>NUCLEOTIDE SEQUENCE</scope>
</reference>
<organism evidence="1">
    <name type="scientific">Anguilla anguilla</name>
    <name type="common">European freshwater eel</name>
    <name type="synonym">Muraena anguilla</name>
    <dbReference type="NCBI Taxonomy" id="7936"/>
    <lineage>
        <taxon>Eukaryota</taxon>
        <taxon>Metazoa</taxon>
        <taxon>Chordata</taxon>
        <taxon>Craniata</taxon>
        <taxon>Vertebrata</taxon>
        <taxon>Euteleostomi</taxon>
        <taxon>Actinopterygii</taxon>
        <taxon>Neopterygii</taxon>
        <taxon>Teleostei</taxon>
        <taxon>Anguilliformes</taxon>
        <taxon>Anguillidae</taxon>
        <taxon>Anguilla</taxon>
    </lineage>
</organism>
<protein>
    <submittedName>
        <fullName evidence="1">Uncharacterized protein</fullName>
    </submittedName>
</protein>
<dbReference type="AlphaFoldDB" id="A0A0E9Q5N2"/>
<proteinExistence type="predicted"/>
<name>A0A0E9Q5N2_ANGAN</name>
<evidence type="ECO:0000313" key="1">
    <source>
        <dbReference type="EMBL" id="JAH12054.1"/>
    </source>
</evidence>
<dbReference type="EMBL" id="GBXM01096523">
    <property type="protein sequence ID" value="JAH12054.1"/>
    <property type="molecule type" value="Transcribed_RNA"/>
</dbReference>
<sequence>MLTQLLDILLSGGGSRMLYISKFVATDRSWFNAQACTV</sequence>